<dbReference type="STRING" id="1095630.A0A2J6TSR4"/>
<evidence type="ECO:0000313" key="6">
    <source>
        <dbReference type="EMBL" id="PMD66062.1"/>
    </source>
</evidence>
<evidence type="ECO:0000256" key="1">
    <source>
        <dbReference type="ARBA" id="ARBA00005466"/>
    </source>
</evidence>
<dbReference type="InterPro" id="IPR036318">
    <property type="entry name" value="FAD-bd_PCMH-like_sf"/>
</dbReference>
<evidence type="ECO:0000259" key="5">
    <source>
        <dbReference type="PROSITE" id="PS51387"/>
    </source>
</evidence>
<dbReference type="InterPro" id="IPR016167">
    <property type="entry name" value="FAD-bd_PCMH_sub1"/>
</dbReference>
<dbReference type="Pfam" id="PF01565">
    <property type="entry name" value="FAD_binding_4"/>
    <property type="match status" value="1"/>
</dbReference>
<keyword evidence="4" id="KW-0560">Oxidoreductase</keyword>
<gene>
    <name evidence="6" type="ORF">K444DRAFT_624580</name>
</gene>
<dbReference type="PROSITE" id="PS51387">
    <property type="entry name" value="FAD_PCMH"/>
    <property type="match status" value="1"/>
</dbReference>
<protein>
    <submittedName>
        <fullName evidence="6">D-lactate dehydrogenase</fullName>
    </submittedName>
</protein>
<dbReference type="PANTHER" id="PTHR42973:SF7">
    <property type="entry name" value="FAD-BINDING PCMH-TYPE DOMAIN-CONTAINING PROTEIN"/>
    <property type="match status" value="1"/>
</dbReference>
<dbReference type="InterPro" id="IPR016169">
    <property type="entry name" value="FAD-bd_PCMH_sub2"/>
</dbReference>
<feature type="domain" description="FAD-binding PCMH-type" evidence="5">
    <location>
        <begin position="43"/>
        <end position="209"/>
    </location>
</feature>
<organism evidence="6 7">
    <name type="scientific">Hyaloscypha bicolor E</name>
    <dbReference type="NCBI Taxonomy" id="1095630"/>
    <lineage>
        <taxon>Eukaryota</taxon>
        <taxon>Fungi</taxon>
        <taxon>Dikarya</taxon>
        <taxon>Ascomycota</taxon>
        <taxon>Pezizomycotina</taxon>
        <taxon>Leotiomycetes</taxon>
        <taxon>Helotiales</taxon>
        <taxon>Hyaloscyphaceae</taxon>
        <taxon>Hyaloscypha</taxon>
        <taxon>Hyaloscypha bicolor</taxon>
    </lineage>
</organism>
<dbReference type="Gene3D" id="3.40.462.20">
    <property type="match status" value="1"/>
</dbReference>
<keyword evidence="7" id="KW-1185">Reference proteome</keyword>
<dbReference type="RefSeq" id="XP_024742966.1">
    <property type="nucleotide sequence ID" value="XM_024882418.1"/>
</dbReference>
<dbReference type="GO" id="GO:0016491">
    <property type="term" value="F:oxidoreductase activity"/>
    <property type="evidence" value="ECO:0007669"/>
    <property type="project" value="UniProtKB-KW"/>
</dbReference>
<evidence type="ECO:0000256" key="2">
    <source>
        <dbReference type="ARBA" id="ARBA00022630"/>
    </source>
</evidence>
<accession>A0A2J6TSR4</accession>
<dbReference type="PANTHER" id="PTHR42973">
    <property type="entry name" value="BINDING OXIDOREDUCTASE, PUTATIVE (AFU_ORTHOLOGUE AFUA_1G17690)-RELATED"/>
    <property type="match status" value="1"/>
</dbReference>
<proteinExistence type="inferred from homology"/>
<dbReference type="InterPro" id="IPR006094">
    <property type="entry name" value="Oxid_FAD_bind_N"/>
</dbReference>
<keyword evidence="3" id="KW-0274">FAD</keyword>
<dbReference type="AlphaFoldDB" id="A0A2J6TSR4"/>
<dbReference type="OrthoDB" id="415825at2759"/>
<evidence type="ECO:0000256" key="3">
    <source>
        <dbReference type="ARBA" id="ARBA00022827"/>
    </source>
</evidence>
<sequence length="464" mass="50383">MGNAHNSKVAALESFLKDHPYIKFITSSSPDYISLRAVFSLDSTATPLAIVRPQSASDVALLVSYAKSNGIKFVIRTGGHNIFGLSIVEGALTIDMRDISYVNIDKQSSTARIGGGILEGELVEQLAKEGLATPTASVGSIGHVGWATYGGYGLFRSNFGLGVDQIVAAKIADAKGAIFEADERLLRSIRGAGGIFGVIVELTIKVYPLKAILAGSLFYDSRDLNAIFRSFNVGYQALSAKGVPPQLTLNQVLVNTPHGRTFGVIFIWSSEDEATGRHWLKKVEALGTVVMNMVAMTSIPDWIRGAARFTPTGFHGEGRTRNIRQMTAEVTDIIARSFEKMPTDPGSMFAIHDMRGAALNSDIGSVFGTRDPHFLLEILGGAVVKENREQALDWSTSLWQDFKHIESGNLLPSTYISLEPPDQTPGDPLSKIFGSNDQEVRNLKGEYDPEDVFDLALPKLKNYL</sequence>
<dbReference type="InterPro" id="IPR016166">
    <property type="entry name" value="FAD-bd_PCMH"/>
</dbReference>
<dbReference type="GO" id="GO:0071949">
    <property type="term" value="F:FAD binding"/>
    <property type="evidence" value="ECO:0007669"/>
    <property type="project" value="InterPro"/>
</dbReference>
<dbReference type="InParanoid" id="A0A2J6TSR4"/>
<dbReference type="Gene3D" id="3.30.465.10">
    <property type="match status" value="1"/>
</dbReference>
<name>A0A2J6TSR4_9HELO</name>
<dbReference type="GeneID" id="36590495"/>
<dbReference type="SUPFAM" id="SSF56176">
    <property type="entry name" value="FAD-binding/transporter-associated domain-like"/>
    <property type="match status" value="1"/>
</dbReference>
<dbReference type="Proteomes" id="UP000235371">
    <property type="component" value="Unassembled WGS sequence"/>
</dbReference>
<dbReference type="Gene3D" id="3.30.43.10">
    <property type="entry name" value="Uridine Diphospho-n-acetylenolpyruvylglucosamine Reductase, domain 2"/>
    <property type="match status" value="1"/>
</dbReference>
<evidence type="ECO:0000313" key="7">
    <source>
        <dbReference type="Proteomes" id="UP000235371"/>
    </source>
</evidence>
<keyword evidence="2" id="KW-0285">Flavoprotein</keyword>
<reference evidence="6 7" key="1">
    <citation type="submission" date="2016-04" db="EMBL/GenBank/DDBJ databases">
        <title>A degradative enzymes factory behind the ericoid mycorrhizal symbiosis.</title>
        <authorList>
            <consortium name="DOE Joint Genome Institute"/>
            <person name="Martino E."/>
            <person name="Morin E."/>
            <person name="Grelet G."/>
            <person name="Kuo A."/>
            <person name="Kohler A."/>
            <person name="Daghino S."/>
            <person name="Barry K."/>
            <person name="Choi C."/>
            <person name="Cichocki N."/>
            <person name="Clum A."/>
            <person name="Copeland A."/>
            <person name="Hainaut M."/>
            <person name="Haridas S."/>
            <person name="Labutti K."/>
            <person name="Lindquist E."/>
            <person name="Lipzen A."/>
            <person name="Khouja H.-R."/>
            <person name="Murat C."/>
            <person name="Ohm R."/>
            <person name="Olson A."/>
            <person name="Spatafora J."/>
            <person name="Veneault-Fourrey C."/>
            <person name="Henrissat B."/>
            <person name="Grigoriev I."/>
            <person name="Martin F."/>
            <person name="Perotto S."/>
        </authorList>
    </citation>
    <scope>NUCLEOTIDE SEQUENCE [LARGE SCALE GENOMIC DNA]</scope>
    <source>
        <strain evidence="6 7">E</strain>
    </source>
</reference>
<dbReference type="EMBL" id="KZ613745">
    <property type="protein sequence ID" value="PMD66062.1"/>
    <property type="molecule type" value="Genomic_DNA"/>
</dbReference>
<comment type="similarity">
    <text evidence="1">Belongs to the oxygen-dependent FAD-linked oxidoreductase family.</text>
</comment>
<evidence type="ECO:0000256" key="4">
    <source>
        <dbReference type="ARBA" id="ARBA00023002"/>
    </source>
</evidence>
<dbReference type="InterPro" id="IPR050416">
    <property type="entry name" value="FAD-linked_Oxidoreductase"/>
</dbReference>